<reference evidence="2" key="1">
    <citation type="journal article" date="2015" name="Nature">
        <title>Complex archaea that bridge the gap between prokaryotes and eukaryotes.</title>
        <authorList>
            <person name="Spang A."/>
            <person name="Saw J.H."/>
            <person name="Jorgensen S.L."/>
            <person name="Zaremba-Niedzwiedzka K."/>
            <person name="Martijn J."/>
            <person name="Lind A.E."/>
            <person name="van Eijk R."/>
            <person name="Schleper C."/>
            <person name="Guy L."/>
            <person name="Ettema T.J."/>
        </authorList>
    </citation>
    <scope>NUCLEOTIDE SEQUENCE</scope>
</reference>
<proteinExistence type="predicted"/>
<dbReference type="EMBL" id="LAZR01019101">
    <property type="protein sequence ID" value="KKL93771.1"/>
    <property type="molecule type" value="Genomic_DNA"/>
</dbReference>
<keyword evidence="1" id="KW-1133">Transmembrane helix</keyword>
<evidence type="ECO:0000313" key="2">
    <source>
        <dbReference type="EMBL" id="KKL93771.1"/>
    </source>
</evidence>
<sequence length="108" mass="12165">MMFWTIWILCGLYAVTVAYFVSDIRKYKRVTIGEAAMIGFALIGGWVTACLATVALVFIMVGWLSENGDNVLFRFESKKKPLIDGELFQVKDGQLVNMGTDITDRMDE</sequence>
<comment type="caution">
    <text evidence="2">The sequence shown here is derived from an EMBL/GenBank/DDBJ whole genome shotgun (WGS) entry which is preliminary data.</text>
</comment>
<feature type="transmembrane region" description="Helical" evidence="1">
    <location>
        <begin position="6"/>
        <end position="24"/>
    </location>
</feature>
<dbReference type="AlphaFoldDB" id="A0A0F9GT20"/>
<keyword evidence="1" id="KW-0812">Transmembrane</keyword>
<name>A0A0F9GT20_9ZZZZ</name>
<feature type="transmembrane region" description="Helical" evidence="1">
    <location>
        <begin position="36"/>
        <end position="64"/>
    </location>
</feature>
<accession>A0A0F9GT20</accession>
<protein>
    <submittedName>
        <fullName evidence="2">Uncharacterized protein</fullName>
    </submittedName>
</protein>
<keyword evidence="1" id="KW-0472">Membrane</keyword>
<gene>
    <name evidence="2" type="ORF">LCGC14_1871410</name>
</gene>
<organism evidence="2">
    <name type="scientific">marine sediment metagenome</name>
    <dbReference type="NCBI Taxonomy" id="412755"/>
    <lineage>
        <taxon>unclassified sequences</taxon>
        <taxon>metagenomes</taxon>
        <taxon>ecological metagenomes</taxon>
    </lineage>
</organism>
<evidence type="ECO:0000256" key="1">
    <source>
        <dbReference type="SAM" id="Phobius"/>
    </source>
</evidence>